<comment type="caution">
    <text evidence="3">The sequence shown here is derived from an EMBL/GenBank/DDBJ whole genome shotgun (WGS) entry which is preliminary data.</text>
</comment>
<dbReference type="GO" id="GO:0046872">
    <property type="term" value="F:metal ion binding"/>
    <property type="evidence" value="ECO:0007669"/>
    <property type="project" value="UniProtKB-KW"/>
</dbReference>
<dbReference type="Gene3D" id="3.10.180.10">
    <property type="entry name" value="2,3-Dihydroxybiphenyl 1,2-Dioxygenase, domain 1"/>
    <property type="match status" value="1"/>
</dbReference>
<evidence type="ECO:0000313" key="4">
    <source>
        <dbReference type="Proteomes" id="UP000275281"/>
    </source>
</evidence>
<gene>
    <name evidence="3" type="ORF">DRW07_15910</name>
</gene>
<evidence type="ECO:0000256" key="1">
    <source>
        <dbReference type="ARBA" id="ARBA00022723"/>
    </source>
</evidence>
<dbReference type="EMBL" id="RPOK01000005">
    <property type="protein sequence ID" value="RPJ65386.1"/>
    <property type="molecule type" value="Genomic_DNA"/>
</dbReference>
<feature type="domain" description="VOC" evidence="2">
    <location>
        <begin position="4"/>
        <end position="130"/>
    </location>
</feature>
<dbReference type="InterPro" id="IPR029068">
    <property type="entry name" value="Glyas_Bleomycin-R_OHBP_Dase"/>
</dbReference>
<protein>
    <submittedName>
        <fullName evidence="3">Glyoxalase</fullName>
    </submittedName>
</protein>
<evidence type="ECO:0000313" key="3">
    <source>
        <dbReference type="EMBL" id="RPJ65386.1"/>
    </source>
</evidence>
<dbReference type="AlphaFoldDB" id="A0A3N5XZ94"/>
<dbReference type="SUPFAM" id="SSF54593">
    <property type="entry name" value="Glyoxalase/Bleomycin resistance protein/Dihydroxybiphenyl dioxygenase"/>
    <property type="match status" value="1"/>
</dbReference>
<keyword evidence="4" id="KW-1185">Reference proteome</keyword>
<dbReference type="OrthoDB" id="6322212at2"/>
<reference evidence="3 4" key="1">
    <citation type="submission" date="2018-11" db="EMBL/GenBank/DDBJ databases">
        <authorList>
            <person name="Ye M.-Q."/>
            <person name="Du Z.-J."/>
        </authorList>
    </citation>
    <scope>NUCLEOTIDE SEQUENCE [LARGE SCALE GENOMIC DNA]</scope>
    <source>
        <strain evidence="3 4">U0105</strain>
    </source>
</reference>
<dbReference type="PROSITE" id="PS51819">
    <property type="entry name" value="VOC"/>
    <property type="match status" value="1"/>
</dbReference>
<dbReference type="Pfam" id="PF13669">
    <property type="entry name" value="Glyoxalase_4"/>
    <property type="match status" value="1"/>
</dbReference>
<name>A0A3N5XZ94_9ALTE</name>
<dbReference type="InterPro" id="IPR051785">
    <property type="entry name" value="MMCE/EMCE_epimerase"/>
</dbReference>
<accession>A0A3N5XZ94</accession>
<dbReference type="PANTHER" id="PTHR43048:SF3">
    <property type="entry name" value="METHYLMALONYL-COA EPIMERASE, MITOCHONDRIAL"/>
    <property type="match status" value="1"/>
</dbReference>
<dbReference type="RefSeq" id="WP_124028933.1">
    <property type="nucleotide sequence ID" value="NZ_JBHRSN010000014.1"/>
</dbReference>
<sequence>MINRIHHVNFLVRDLTNCTTYMTSLLGIEPELSCLPERYVKTATYKLGECYLVLVSPTSELGEPARILKEKGPGLFLISFSTPNIDTTLSALKNFGINTASPRRQGLENWIVQDLTSPDDLGAIIQLCETTI</sequence>
<keyword evidence="1" id="KW-0479">Metal-binding</keyword>
<proteinExistence type="predicted"/>
<dbReference type="PANTHER" id="PTHR43048">
    <property type="entry name" value="METHYLMALONYL-COA EPIMERASE"/>
    <property type="match status" value="1"/>
</dbReference>
<evidence type="ECO:0000259" key="2">
    <source>
        <dbReference type="PROSITE" id="PS51819"/>
    </source>
</evidence>
<organism evidence="3 4">
    <name type="scientific">Alteromonas sediminis</name>
    <dbReference type="NCBI Taxonomy" id="2259342"/>
    <lineage>
        <taxon>Bacteria</taxon>
        <taxon>Pseudomonadati</taxon>
        <taxon>Pseudomonadota</taxon>
        <taxon>Gammaproteobacteria</taxon>
        <taxon>Alteromonadales</taxon>
        <taxon>Alteromonadaceae</taxon>
        <taxon>Alteromonas/Salinimonas group</taxon>
        <taxon>Alteromonas</taxon>
    </lineage>
</organism>
<dbReference type="InterPro" id="IPR037523">
    <property type="entry name" value="VOC_core"/>
</dbReference>
<dbReference type="Proteomes" id="UP000275281">
    <property type="component" value="Unassembled WGS sequence"/>
</dbReference>
<dbReference type="GO" id="GO:0004493">
    <property type="term" value="F:methylmalonyl-CoA epimerase activity"/>
    <property type="evidence" value="ECO:0007669"/>
    <property type="project" value="TreeGrafter"/>
</dbReference>
<dbReference type="GO" id="GO:0046491">
    <property type="term" value="P:L-methylmalonyl-CoA metabolic process"/>
    <property type="evidence" value="ECO:0007669"/>
    <property type="project" value="TreeGrafter"/>
</dbReference>